<dbReference type="InterPro" id="IPR007873">
    <property type="entry name" value="Glycosyltransferase_ALG3"/>
</dbReference>
<evidence type="ECO:0000256" key="5">
    <source>
        <dbReference type="ARBA" id="ARBA00022676"/>
    </source>
</evidence>
<feature type="transmembrane region" description="Helical" evidence="14">
    <location>
        <begin position="172"/>
        <end position="196"/>
    </location>
</feature>
<dbReference type="HOGENOM" id="CLU_035382_3_0_1"/>
<dbReference type="eggNOG" id="KOG2762">
    <property type="taxonomic scope" value="Eukaryota"/>
</dbReference>
<dbReference type="OrthoDB" id="20028at2759"/>
<accession>N1PIB4</accession>
<evidence type="ECO:0000256" key="1">
    <source>
        <dbReference type="ARBA" id="ARBA00004477"/>
    </source>
</evidence>
<comment type="pathway">
    <text evidence="2 14">Protein modification; protein glycosylation.</text>
</comment>
<evidence type="ECO:0000256" key="6">
    <source>
        <dbReference type="ARBA" id="ARBA00022679"/>
    </source>
</evidence>
<evidence type="ECO:0000313" key="16">
    <source>
        <dbReference type="Proteomes" id="UP000016933"/>
    </source>
</evidence>
<gene>
    <name evidence="15" type="ORF">DOTSEDRAFT_158146</name>
</gene>
<evidence type="ECO:0000256" key="7">
    <source>
        <dbReference type="ARBA" id="ARBA00022692"/>
    </source>
</evidence>
<dbReference type="UniPathway" id="UPA00378"/>
<evidence type="ECO:0000313" key="15">
    <source>
        <dbReference type="EMBL" id="EME41056.1"/>
    </source>
</evidence>
<dbReference type="OMA" id="PERYGIH"/>
<feature type="transmembrane region" description="Helical" evidence="14">
    <location>
        <begin position="317"/>
        <end position="337"/>
    </location>
</feature>
<dbReference type="EMBL" id="KB446543">
    <property type="protein sequence ID" value="EME41056.1"/>
    <property type="molecule type" value="Genomic_DNA"/>
</dbReference>
<comment type="similarity">
    <text evidence="13">Belongs to the glycosyltransferase ALG3 family.</text>
</comment>
<dbReference type="GO" id="GO:0005789">
    <property type="term" value="C:endoplasmic reticulum membrane"/>
    <property type="evidence" value="ECO:0007669"/>
    <property type="project" value="UniProtKB-SubCell"/>
</dbReference>
<keyword evidence="5 14" id="KW-0328">Glycosyltransferase</keyword>
<evidence type="ECO:0000256" key="9">
    <source>
        <dbReference type="ARBA" id="ARBA00022989"/>
    </source>
</evidence>
<evidence type="ECO:0000256" key="14">
    <source>
        <dbReference type="RuleBase" id="RU364047"/>
    </source>
</evidence>
<dbReference type="PANTHER" id="PTHR12646:SF0">
    <property type="entry name" value="DOL-P-MAN:MAN(5)GLCNAC(2)-PP-DOL ALPHA-1,3-MANNOSYLTRANSFERASE"/>
    <property type="match status" value="1"/>
</dbReference>
<reference evidence="15 16" key="2">
    <citation type="journal article" date="2012" name="PLoS Pathog.">
        <title>Diverse lifestyles and strategies of plant pathogenesis encoded in the genomes of eighteen Dothideomycetes fungi.</title>
        <authorList>
            <person name="Ohm R.A."/>
            <person name="Feau N."/>
            <person name="Henrissat B."/>
            <person name="Schoch C.L."/>
            <person name="Horwitz B.A."/>
            <person name="Barry K.W."/>
            <person name="Condon B.J."/>
            <person name="Copeland A.C."/>
            <person name="Dhillon B."/>
            <person name="Glaser F."/>
            <person name="Hesse C.N."/>
            <person name="Kosti I."/>
            <person name="LaButti K."/>
            <person name="Lindquist E.A."/>
            <person name="Lucas S."/>
            <person name="Salamov A.A."/>
            <person name="Bradshaw R.E."/>
            <person name="Ciuffetti L."/>
            <person name="Hamelin R.C."/>
            <person name="Kema G.H.J."/>
            <person name="Lawrence C."/>
            <person name="Scott J.A."/>
            <person name="Spatafora J.W."/>
            <person name="Turgeon B.G."/>
            <person name="de Wit P.J.G.M."/>
            <person name="Zhong S."/>
            <person name="Goodwin S.B."/>
            <person name="Grigoriev I.V."/>
        </authorList>
    </citation>
    <scope>NUCLEOTIDE SEQUENCE [LARGE SCALE GENOMIC DNA]</scope>
    <source>
        <strain evidence="16">NZE10 / CBS 128990</strain>
    </source>
</reference>
<evidence type="ECO:0000256" key="3">
    <source>
        <dbReference type="ARBA" id="ARBA00011964"/>
    </source>
</evidence>
<dbReference type="AlphaFoldDB" id="N1PIB4"/>
<comment type="subcellular location">
    <subcellularLocation>
        <location evidence="1 14">Endoplasmic reticulum membrane</location>
        <topology evidence="1 14">Multi-pass membrane protein</topology>
    </subcellularLocation>
</comment>
<dbReference type="GO" id="GO:0006488">
    <property type="term" value="P:dolichol-linked oligosaccharide biosynthetic process"/>
    <property type="evidence" value="ECO:0007669"/>
    <property type="project" value="EnsemblFungi"/>
</dbReference>
<evidence type="ECO:0000256" key="12">
    <source>
        <dbReference type="ARBA" id="ARBA00049506"/>
    </source>
</evidence>
<proteinExistence type="inferred from homology"/>
<dbReference type="Proteomes" id="UP000016933">
    <property type="component" value="Unassembled WGS sequence"/>
</dbReference>
<evidence type="ECO:0000256" key="13">
    <source>
        <dbReference type="ARBA" id="ARBA00093457"/>
    </source>
</evidence>
<keyword evidence="6 14" id="KW-0808">Transferase</keyword>
<dbReference type="PANTHER" id="PTHR12646">
    <property type="entry name" value="NOT56 - RELATED"/>
    <property type="match status" value="1"/>
</dbReference>
<evidence type="ECO:0000256" key="10">
    <source>
        <dbReference type="ARBA" id="ARBA00023136"/>
    </source>
</evidence>
<dbReference type="GO" id="GO:0018279">
    <property type="term" value="P:protein N-linked glycosylation via asparagine"/>
    <property type="evidence" value="ECO:0007669"/>
    <property type="project" value="EnsemblFungi"/>
</dbReference>
<keyword evidence="10 14" id="KW-0472">Membrane</keyword>
<dbReference type="GO" id="GO:0052925">
    <property type="term" value="F:dol-P-Man:Man(5)GlcNAc(2)-PP-Dol alpha-1,3-mannosyltransferase activity"/>
    <property type="evidence" value="ECO:0007669"/>
    <property type="project" value="UniProtKB-EC"/>
</dbReference>
<protein>
    <recommendedName>
        <fullName evidence="4 14">Dol-P-Man:Man(5)GlcNAc(2)-PP-Dol alpha-1,3-mannosyltransferase</fullName>
        <ecNumber evidence="3 14">2.4.1.258</ecNumber>
    </recommendedName>
    <alternativeName>
        <fullName evidence="14">Dol-P-Man-dependent alpha(1-3)-mannosyltransferase</fullName>
    </alternativeName>
</protein>
<keyword evidence="16" id="KW-1185">Reference proteome</keyword>
<evidence type="ECO:0000256" key="2">
    <source>
        <dbReference type="ARBA" id="ARBA00004922"/>
    </source>
</evidence>
<dbReference type="EC" id="2.4.1.258" evidence="3 14"/>
<keyword evidence="9 14" id="KW-1133">Transmembrane helix</keyword>
<comment type="function">
    <text evidence="11 14">Dol-P-Man:Man(5)GlcNAc(2)-PP-Dol alpha-1,3-mannosyltransferase that operates in the biosynthetic pathway of dolichol-linked oligosaccharides, the glycan precursors employed in protein asparagine (N)-glycosylation. The assembly of dolichol-linked oligosaccharides begins on the cytosolic side of the endoplasmic reticulum membrane and finishes in its lumen. The sequential addition of sugars to dolichol pyrophosphate produces dolichol-linked oligosaccharides containing fourteen sugars, including two GlcNAcs, nine mannoses and three glucoses. Once assembled, the oligosaccharide is transferred from the lipid to nascent proteins by oligosaccharyltransferases. In the lumen of the endoplasmic reticulum, adds the first dolichyl beta-D-mannosyl phosphate derived mannose in an alpha-1,3 linkage to Man(5)GlcNAc(2)-PP-dolichol to produce Man(6)GlcNAc(2)-PP-dolichol.</text>
</comment>
<evidence type="ECO:0000256" key="11">
    <source>
        <dbReference type="ARBA" id="ARBA00044743"/>
    </source>
</evidence>
<name>N1PIB4_DOTSN</name>
<dbReference type="Pfam" id="PF05208">
    <property type="entry name" value="ALG3"/>
    <property type="match status" value="1"/>
</dbReference>
<sequence length="426" mass="48331">MSLLAKAWRAITDPGSTRWTIPLQLAGDAVLCVLIIYTIPYTEIDWHTYMQQIHLYTLGERDYAKISGDTGPLVYPAAHVYIYRLLYALTSRGENIALAQWLFIALYLSTLWTVMQCYRAAGVPPWVFPLLSLSKRCHSIFMLRLFNDCFAVFFLWGAVWCWQRRLWTLGTLVYSFGVGVKMSLLLALPAVGVVLWQGMGRDRAFYQAQAIGQLQTLLAYPFIMGGLKNYITRAFEFSRVFMYKWTVNWRFVGERTFLSKPFSYALIATHLTLLYTFGVSRWLQPAGWSVQHAISNFLAPPSKEVQARIARKVTPEFILTSVLSAVIIGCLCARSLHYQFYVYIVWSTPFLLWRSRMHPVLIYAICMAQEWGWNVYPSTDASSMVVVGCLAATIGSVWIGTGPYLTAEADEAPAAKANGHVHARAE</sequence>
<keyword evidence="8 14" id="KW-0256">Endoplasmic reticulum</keyword>
<feature type="transmembrane region" description="Helical" evidence="14">
    <location>
        <begin position="141"/>
        <end position="160"/>
    </location>
</feature>
<reference evidence="16" key="1">
    <citation type="journal article" date="2012" name="PLoS Genet.">
        <title>The genomes of the fungal plant pathogens Cladosporium fulvum and Dothistroma septosporum reveal adaptation to different hosts and lifestyles but also signatures of common ancestry.</title>
        <authorList>
            <person name="de Wit P.J.G.M."/>
            <person name="van der Burgt A."/>
            <person name="Oekmen B."/>
            <person name="Stergiopoulos I."/>
            <person name="Abd-Elsalam K.A."/>
            <person name="Aerts A.L."/>
            <person name="Bahkali A.H."/>
            <person name="Beenen H.G."/>
            <person name="Chettri P."/>
            <person name="Cox M.P."/>
            <person name="Datema E."/>
            <person name="de Vries R.P."/>
            <person name="Dhillon B."/>
            <person name="Ganley A.R."/>
            <person name="Griffiths S.A."/>
            <person name="Guo Y."/>
            <person name="Hamelin R.C."/>
            <person name="Henrissat B."/>
            <person name="Kabir M.S."/>
            <person name="Jashni M.K."/>
            <person name="Kema G."/>
            <person name="Klaubauf S."/>
            <person name="Lapidus A."/>
            <person name="Levasseur A."/>
            <person name="Lindquist E."/>
            <person name="Mehrabi R."/>
            <person name="Ohm R.A."/>
            <person name="Owen T.J."/>
            <person name="Salamov A."/>
            <person name="Schwelm A."/>
            <person name="Schijlen E."/>
            <person name="Sun H."/>
            <person name="van den Burg H.A."/>
            <person name="van Ham R.C.H.J."/>
            <person name="Zhang S."/>
            <person name="Goodwin S.B."/>
            <person name="Grigoriev I.V."/>
            <person name="Collemare J."/>
            <person name="Bradshaw R.E."/>
        </authorList>
    </citation>
    <scope>NUCLEOTIDE SEQUENCE [LARGE SCALE GENOMIC DNA]</scope>
    <source>
        <strain evidence="16">NZE10 / CBS 128990</strain>
    </source>
</reference>
<evidence type="ECO:0000256" key="4">
    <source>
        <dbReference type="ARBA" id="ARBA00015561"/>
    </source>
</evidence>
<feature type="transmembrane region" description="Helical" evidence="14">
    <location>
        <begin position="383"/>
        <end position="401"/>
    </location>
</feature>
<comment type="catalytic activity">
    <reaction evidence="12 14">
        <text>an alpha-D-Man-(1-&gt;2)-alpha-D-Man-(1-&gt;2)-alpha-D-Man-(1-&gt;3)-[alpha-D-Man-(1-&gt;6)]-beta-D-Man-(1-&gt;4)-beta-D-GlcNAc-(1-&gt;4)-alpha-D-GlcNAc-diphospho-di-trans,poly-cis-dolichol + a di-trans,poly-cis-dolichyl beta-D-mannosyl phosphate = an alpha-D-Man-(1-&gt;2)-alpha-D-Man-(1-&gt;2)-alpha-D-Man-(1-&gt;3)-[alpha-D-Man-(1-&gt;3)-alpha-D-Man-(1-&gt;6)]-beta-D-Man-(1-&gt;4)-beta-D-GlcNAc-(1-&gt;4)-alpha-D-GlcNAc-diphospho-di-trans,poly-cis-dolichol + a di-trans,poly-cis-dolichyl phosphate + H(+)</text>
        <dbReference type="Rhea" id="RHEA:29527"/>
        <dbReference type="Rhea" id="RHEA-COMP:19498"/>
        <dbReference type="Rhea" id="RHEA-COMP:19501"/>
        <dbReference type="Rhea" id="RHEA-COMP:19516"/>
        <dbReference type="Rhea" id="RHEA-COMP:19517"/>
        <dbReference type="ChEBI" id="CHEBI:15378"/>
        <dbReference type="ChEBI" id="CHEBI:57683"/>
        <dbReference type="ChEBI" id="CHEBI:58211"/>
        <dbReference type="ChEBI" id="CHEBI:132515"/>
        <dbReference type="ChEBI" id="CHEBI:132516"/>
        <dbReference type="EC" id="2.4.1.258"/>
    </reaction>
    <physiologicalReaction direction="left-to-right" evidence="12 14">
        <dbReference type="Rhea" id="RHEA:29528"/>
    </physiologicalReaction>
</comment>
<dbReference type="STRING" id="675120.N1PIB4"/>
<feature type="transmembrane region" description="Helical" evidence="14">
    <location>
        <begin position="21"/>
        <end position="40"/>
    </location>
</feature>
<keyword evidence="7 14" id="KW-0812">Transmembrane</keyword>
<feature type="transmembrane region" description="Helical" evidence="14">
    <location>
        <begin position="101"/>
        <end position="121"/>
    </location>
</feature>
<organism evidence="15 16">
    <name type="scientific">Dothistroma septosporum (strain NZE10 / CBS 128990)</name>
    <name type="common">Red band needle blight fungus</name>
    <name type="synonym">Mycosphaerella pini</name>
    <dbReference type="NCBI Taxonomy" id="675120"/>
    <lineage>
        <taxon>Eukaryota</taxon>
        <taxon>Fungi</taxon>
        <taxon>Dikarya</taxon>
        <taxon>Ascomycota</taxon>
        <taxon>Pezizomycotina</taxon>
        <taxon>Dothideomycetes</taxon>
        <taxon>Dothideomycetidae</taxon>
        <taxon>Mycosphaerellales</taxon>
        <taxon>Mycosphaerellaceae</taxon>
        <taxon>Dothistroma</taxon>
    </lineage>
</organism>
<evidence type="ECO:0000256" key="8">
    <source>
        <dbReference type="ARBA" id="ARBA00022824"/>
    </source>
</evidence>